<evidence type="ECO:0008006" key="2">
    <source>
        <dbReference type="Google" id="ProtNLM"/>
    </source>
</evidence>
<dbReference type="EMBL" id="CABM01000002">
    <property type="protein sequence ID" value="CBH95197.1"/>
    <property type="molecule type" value="Genomic_DNA"/>
</dbReference>
<evidence type="ECO:0000313" key="1">
    <source>
        <dbReference type="EMBL" id="CBH95197.1"/>
    </source>
</evidence>
<comment type="caution">
    <text evidence="1">The sequence shown here is derived from an EMBL/GenBank/DDBJ whole genome shotgun (WGS) entry which is preliminary data.</text>
</comment>
<name>E6PJW9_9ZZZZ</name>
<proteinExistence type="predicted"/>
<dbReference type="AlphaFoldDB" id="E6PJW9"/>
<reference evidence="1" key="1">
    <citation type="submission" date="2009-10" db="EMBL/GenBank/DDBJ databases">
        <title>Diversity of trophic interactions inside an arsenic-rich microbial ecosystem.</title>
        <authorList>
            <person name="Bertin P.N."/>
            <person name="Heinrich-Salmeron A."/>
            <person name="Pelletier E."/>
            <person name="Goulhen-Chollet F."/>
            <person name="Arsene-Ploetze F."/>
            <person name="Gallien S."/>
            <person name="Calteau A."/>
            <person name="Vallenet D."/>
            <person name="Casiot C."/>
            <person name="Chane-Woon-Ming B."/>
            <person name="Giloteaux L."/>
            <person name="Barakat M."/>
            <person name="Bonnefoy V."/>
            <person name="Bruneel O."/>
            <person name="Chandler M."/>
            <person name="Cleiss J."/>
            <person name="Duran R."/>
            <person name="Elbaz-Poulichet F."/>
            <person name="Fonknechten N."/>
            <person name="Lauga B."/>
            <person name="Mornico D."/>
            <person name="Ortet P."/>
            <person name="Schaeffer C."/>
            <person name="Siguier P."/>
            <person name="Alexander Thil Smith A."/>
            <person name="Van Dorsselaer A."/>
            <person name="Weissenbach J."/>
            <person name="Medigue C."/>
            <person name="Le Paslier D."/>
        </authorList>
    </citation>
    <scope>NUCLEOTIDE SEQUENCE</scope>
</reference>
<organism evidence="1">
    <name type="scientific">mine drainage metagenome</name>
    <dbReference type="NCBI Taxonomy" id="410659"/>
    <lineage>
        <taxon>unclassified sequences</taxon>
        <taxon>metagenomes</taxon>
        <taxon>ecological metagenomes</taxon>
    </lineage>
</organism>
<sequence length="171" mass="18297">MAGGKKLLALLAPNAAAFLGPVHAIAAPEATNSRPAESALSSQIAAEHNETSDSGLNFYSALQSHQQWKARLGEYAHGDSDGQLDVGTICRDDRCAPGIWLHHAARVPLAQFGLFKRLLEEQAEFHRQAGEVVRLIQSGAGESACTEPAKGQYARISHKVISTLSELFISP</sequence>
<accession>E6PJW9</accession>
<dbReference type="Gene3D" id="1.20.120.30">
    <property type="entry name" value="Aspartate receptor, ligand-binding domain"/>
    <property type="match status" value="1"/>
</dbReference>
<gene>
    <name evidence="1" type="ORF">CARN2_0584</name>
</gene>
<protein>
    <recommendedName>
        <fullName evidence="2">Chemoreceptor zinc-binding domain-containing protein</fullName>
    </recommendedName>
</protein>